<dbReference type="RefSeq" id="WP_310126073.1">
    <property type="nucleotide sequence ID" value="NZ_JAVDRP010000016.1"/>
</dbReference>
<feature type="region of interest" description="Disordered" evidence="1">
    <location>
        <begin position="113"/>
        <end position="135"/>
    </location>
</feature>
<keyword evidence="3" id="KW-1185">Reference proteome</keyword>
<comment type="caution">
    <text evidence="2">The sequence shown here is derived from an EMBL/GenBank/DDBJ whole genome shotgun (WGS) entry which is preliminary data.</text>
</comment>
<dbReference type="Proteomes" id="UP001264340">
    <property type="component" value="Unassembled WGS sequence"/>
</dbReference>
<accession>A0ABU1LZS0</accession>
<evidence type="ECO:0000256" key="1">
    <source>
        <dbReference type="SAM" id="MobiDB-lite"/>
    </source>
</evidence>
<name>A0ABU1LZS0_9BURK</name>
<organism evidence="2 3">
    <name type="scientific">Paraburkholderia terricola</name>
    <dbReference type="NCBI Taxonomy" id="169427"/>
    <lineage>
        <taxon>Bacteria</taxon>
        <taxon>Pseudomonadati</taxon>
        <taxon>Pseudomonadota</taxon>
        <taxon>Betaproteobacteria</taxon>
        <taxon>Burkholderiales</taxon>
        <taxon>Burkholderiaceae</taxon>
        <taxon>Paraburkholderia</taxon>
    </lineage>
</organism>
<evidence type="ECO:0000313" key="3">
    <source>
        <dbReference type="Proteomes" id="UP001264340"/>
    </source>
</evidence>
<proteinExistence type="predicted"/>
<sequence>MDPSGVECRRRVGERLSVGKARLDSITYCFYKNRFFGVSLDFRWRSNYTALVDAVTDIYGRPSTNSAHPGALFLHKGFGGGSEDGILTYDDITSEGELLLEDMPTFEKIKAAEKAGEAGAPKRDLLDAPTASSRR</sequence>
<feature type="compositionally biased region" description="Basic and acidic residues" evidence="1">
    <location>
        <begin position="113"/>
        <end position="126"/>
    </location>
</feature>
<reference evidence="2 3" key="1">
    <citation type="submission" date="2023-07" db="EMBL/GenBank/DDBJ databases">
        <title>Sorghum-associated microbial communities from plants grown in Nebraska, USA.</title>
        <authorList>
            <person name="Schachtman D."/>
        </authorList>
    </citation>
    <scope>NUCLEOTIDE SEQUENCE [LARGE SCALE GENOMIC DNA]</scope>
    <source>
        <strain evidence="2 3">DS1316</strain>
    </source>
</reference>
<dbReference type="EMBL" id="JAVDRP010000016">
    <property type="protein sequence ID" value="MDR6412253.1"/>
    <property type="molecule type" value="Genomic_DNA"/>
</dbReference>
<protein>
    <submittedName>
        <fullName evidence="2">Uncharacterized protein</fullName>
    </submittedName>
</protein>
<gene>
    <name evidence="2" type="ORF">J2804_005688</name>
</gene>
<evidence type="ECO:0000313" key="2">
    <source>
        <dbReference type="EMBL" id="MDR6412253.1"/>
    </source>
</evidence>